<dbReference type="Proteomes" id="UP000028990">
    <property type="component" value="Unassembled WGS sequence"/>
</dbReference>
<gene>
    <name evidence="1" type="ORF">H920_05266</name>
</gene>
<name>A0A091DSB9_FUKDA</name>
<keyword evidence="2" id="KW-1185">Reference proteome</keyword>
<evidence type="ECO:0000313" key="1">
    <source>
        <dbReference type="EMBL" id="KFO33368.1"/>
    </source>
</evidence>
<dbReference type="EMBL" id="KN122100">
    <property type="protein sequence ID" value="KFO33368.1"/>
    <property type="molecule type" value="Genomic_DNA"/>
</dbReference>
<evidence type="ECO:0000313" key="2">
    <source>
        <dbReference type="Proteomes" id="UP000028990"/>
    </source>
</evidence>
<proteinExistence type="predicted"/>
<dbReference type="AlphaFoldDB" id="A0A091DSB9"/>
<protein>
    <submittedName>
        <fullName evidence="1">Uncharacterized protein</fullName>
    </submittedName>
</protein>
<accession>A0A091DSB9</accession>
<sequence length="57" mass="6348">MAVRGDRKAEEPENSSVGVKFREILAVQTEPDFRSDHEGTTCLLLGASRLEMTLDQI</sequence>
<organism evidence="1 2">
    <name type="scientific">Fukomys damarensis</name>
    <name type="common">Damaraland mole rat</name>
    <name type="synonym">Cryptomys damarensis</name>
    <dbReference type="NCBI Taxonomy" id="885580"/>
    <lineage>
        <taxon>Eukaryota</taxon>
        <taxon>Metazoa</taxon>
        <taxon>Chordata</taxon>
        <taxon>Craniata</taxon>
        <taxon>Vertebrata</taxon>
        <taxon>Euteleostomi</taxon>
        <taxon>Mammalia</taxon>
        <taxon>Eutheria</taxon>
        <taxon>Euarchontoglires</taxon>
        <taxon>Glires</taxon>
        <taxon>Rodentia</taxon>
        <taxon>Hystricomorpha</taxon>
        <taxon>Bathyergidae</taxon>
        <taxon>Fukomys</taxon>
    </lineage>
</organism>
<reference evidence="1 2" key="1">
    <citation type="submission" date="2013-11" db="EMBL/GenBank/DDBJ databases">
        <title>The Damaraland mole rat (Fukomys damarensis) genome and evolution of African mole rats.</title>
        <authorList>
            <person name="Gladyshev V.N."/>
            <person name="Fang X."/>
        </authorList>
    </citation>
    <scope>NUCLEOTIDE SEQUENCE [LARGE SCALE GENOMIC DNA]</scope>
    <source>
        <tissue evidence="1">Liver</tissue>
    </source>
</reference>